<dbReference type="GO" id="GO:0032153">
    <property type="term" value="C:cell division site"/>
    <property type="evidence" value="ECO:0007669"/>
    <property type="project" value="TreeGrafter"/>
</dbReference>
<sequence length="234" mass="26081">MGLGPVHCGSFFLFCAFALLLIATISSPIIKQIGFLNIHYNGETSRFGTFGYCLDGVRECSKSKLGYDLTRITGAGLDYRWTNETLNGSTKALILHPIAMGIAFIAFLITLVSDHVGFIFAAFITFLAFIVSLVAMIIDFAVFGIVKREVNDHTNAVAKYGVTTWLTLAATIVLFFSVFIVFFSCCTHRKNHRKEYDNSYNNAGYVGNEGTAYGTKQPWHKRFFNRNKNANGKY</sequence>
<comment type="subcellular location">
    <subcellularLocation>
        <location evidence="1">Membrane</location>
        <topology evidence="1">Multi-pass membrane protein</topology>
    </subcellularLocation>
</comment>
<gene>
    <name evidence="6" type="ORF">BD324DRAFT_652834</name>
</gene>
<dbReference type="Proteomes" id="UP000193218">
    <property type="component" value="Unassembled WGS sequence"/>
</dbReference>
<feature type="transmembrane region" description="Helical" evidence="5">
    <location>
        <begin position="165"/>
        <end position="186"/>
    </location>
</feature>
<feature type="transmembrane region" description="Helical" evidence="5">
    <location>
        <begin position="93"/>
        <end position="112"/>
    </location>
</feature>
<feature type="transmembrane region" description="Helical" evidence="5">
    <location>
        <begin position="12"/>
        <end position="30"/>
    </location>
</feature>
<dbReference type="AlphaFoldDB" id="A0A1Y1UAQ6"/>
<comment type="caution">
    <text evidence="6">The sequence shown here is derived from an EMBL/GenBank/DDBJ whole genome shotgun (WGS) entry which is preliminary data.</text>
</comment>
<name>A0A1Y1UAQ6_9TREE</name>
<evidence type="ECO:0000313" key="6">
    <source>
        <dbReference type="EMBL" id="ORX35120.1"/>
    </source>
</evidence>
<evidence type="ECO:0000313" key="7">
    <source>
        <dbReference type="Proteomes" id="UP000193218"/>
    </source>
</evidence>
<protein>
    <submittedName>
        <fullName evidence="6">SUR7/PalI family-domain-containing protein</fullName>
    </submittedName>
</protein>
<dbReference type="InParanoid" id="A0A1Y1UAQ6"/>
<dbReference type="RefSeq" id="XP_021869336.1">
    <property type="nucleotide sequence ID" value="XM_022018562.1"/>
</dbReference>
<dbReference type="EMBL" id="NBSH01000012">
    <property type="protein sequence ID" value="ORX35120.1"/>
    <property type="molecule type" value="Genomic_DNA"/>
</dbReference>
<dbReference type="GeneID" id="33560371"/>
<evidence type="ECO:0000256" key="3">
    <source>
        <dbReference type="ARBA" id="ARBA00022989"/>
    </source>
</evidence>
<organism evidence="6 7">
    <name type="scientific">Kockovaella imperatae</name>
    <dbReference type="NCBI Taxonomy" id="4999"/>
    <lineage>
        <taxon>Eukaryota</taxon>
        <taxon>Fungi</taxon>
        <taxon>Dikarya</taxon>
        <taxon>Basidiomycota</taxon>
        <taxon>Agaricomycotina</taxon>
        <taxon>Tremellomycetes</taxon>
        <taxon>Tremellales</taxon>
        <taxon>Cuniculitremaceae</taxon>
        <taxon>Kockovaella</taxon>
    </lineage>
</organism>
<keyword evidence="7" id="KW-1185">Reference proteome</keyword>
<keyword evidence="3 5" id="KW-1133">Transmembrane helix</keyword>
<proteinExistence type="predicted"/>
<dbReference type="InterPro" id="IPR051380">
    <property type="entry name" value="pH-response_reg_palI/RIM9"/>
</dbReference>
<dbReference type="InterPro" id="IPR009571">
    <property type="entry name" value="SUR7/Rim9-like_fungi"/>
</dbReference>
<dbReference type="GO" id="GO:0005886">
    <property type="term" value="C:plasma membrane"/>
    <property type="evidence" value="ECO:0007669"/>
    <property type="project" value="InterPro"/>
</dbReference>
<feature type="transmembrane region" description="Helical" evidence="5">
    <location>
        <begin position="119"/>
        <end position="145"/>
    </location>
</feature>
<dbReference type="Pfam" id="PF06687">
    <property type="entry name" value="SUR7"/>
    <property type="match status" value="1"/>
</dbReference>
<evidence type="ECO:0000256" key="1">
    <source>
        <dbReference type="ARBA" id="ARBA00004141"/>
    </source>
</evidence>
<reference evidence="6 7" key="1">
    <citation type="submission" date="2017-03" db="EMBL/GenBank/DDBJ databases">
        <title>Widespread Adenine N6-methylation of Active Genes in Fungi.</title>
        <authorList>
            <consortium name="DOE Joint Genome Institute"/>
            <person name="Mondo S.J."/>
            <person name="Dannebaum R.O."/>
            <person name="Kuo R.C."/>
            <person name="Louie K.B."/>
            <person name="Bewick A.J."/>
            <person name="Labutti K."/>
            <person name="Haridas S."/>
            <person name="Kuo A."/>
            <person name="Salamov A."/>
            <person name="Ahrendt S.R."/>
            <person name="Lau R."/>
            <person name="Bowen B.P."/>
            <person name="Lipzen A."/>
            <person name="Sullivan W."/>
            <person name="Andreopoulos W.B."/>
            <person name="Clum A."/>
            <person name="Lindquist E."/>
            <person name="Daum C."/>
            <person name="Northen T.R."/>
            <person name="Ramamoorthy G."/>
            <person name="Schmitz R.J."/>
            <person name="Gryganskyi A."/>
            <person name="Culley D."/>
            <person name="Magnuson J."/>
            <person name="James T.Y."/>
            <person name="O'Malley M.A."/>
            <person name="Stajich J.E."/>
            <person name="Spatafora J.W."/>
            <person name="Visel A."/>
            <person name="Grigoriev I.V."/>
        </authorList>
    </citation>
    <scope>NUCLEOTIDE SEQUENCE [LARGE SCALE GENOMIC DNA]</scope>
    <source>
        <strain evidence="6 7">NRRL Y-17943</strain>
    </source>
</reference>
<dbReference type="PANTHER" id="PTHR28013">
    <property type="entry name" value="PROTEIN DCV1-RELATED"/>
    <property type="match status" value="1"/>
</dbReference>
<keyword evidence="4 5" id="KW-0472">Membrane</keyword>
<evidence type="ECO:0000256" key="2">
    <source>
        <dbReference type="ARBA" id="ARBA00022692"/>
    </source>
</evidence>
<dbReference type="STRING" id="4999.A0A1Y1UAQ6"/>
<evidence type="ECO:0000256" key="5">
    <source>
        <dbReference type="SAM" id="Phobius"/>
    </source>
</evidence>
<dbReference type="PANTHER" id="PTHR28013:SF3">
    <property type="entry name" value="PROTEIN DCV1-RELATED"/>
    <property type="match status" value="1"/>
</dbReference>
<dbReference type="GO" id="GO:0035838">
    <property type="term" value="C:growing cell tip"/>
    <property type="evidence" value="ECO:0007669"/>
    <property type="project" value="TreeGrafter"/>
</dbReference>
<keyword evidence="2 5" id="KW-0812">Transmembrane</keyword>
<accession>A0A1Y1UAQ6</accession>
<dbReference type="OrthoDB" id="2354757at2759"/>
<evidence type="ECO:0000256" key="4">
    <source>
        <dbReference type="ARBA" id="ARBA00023136"/>
    </source>
</evidence>